<dbReference type="Proteomes" id="UP000271974">
    <property type="component" value="Unassembled WGS sequence"/>
</dbReference>
<dbReference type="InterPro" id="IPR026616">
    <property type="entry name" value="TEX15"/>
</dbReference>
<dbReference type="PANTHER" id="PTHR22380:SF1">
    <property type="entry name" value="TESTIS-EXPRESSED PROTEIN 15"/>
    <property type="match status" value="1"/>
</dbReference>
<organism evidence="3 4">
    <name type="scientific">Elysia chlorotica</name>
    <name type="common">Eastern emerald elysia</name>
    <name type="synonym">Sea slug</name>
    <dbReference type="NCBI Taxonomy" id="188477"/>
    <lineage>
        <taxon>Eukaryota</taxon>
        <taxon>Metazoa</taxon>
        <taxon>Spiralia</taxon>
        <taxon>Lophotrochozoa</taxon>
        <taxon>Mollusca</taxon>
        <taxon>Gastropoda</taxon>
        <taxon>Heterobranchia</taxon>
        <taxon>Euthyneura</taxon>
        <taxon>Panpulmonata</taxon>
        <taxon>Sacoglossa</taxon>
        <taxon>Placobranchoidea</taxon>
        <taxon>Plakobranchidae</taxon>
        <taxon>Elysia</taxon>
    </lineage>
</organism>
<feature type="compositionally biased region" description="Acidic residues" evidence="1">
    <location>
        <begin position="606"/>
        <end position="617"/>
    </location>
</feature>
<dbReference type="OrthoDB" id="10054471at2759"/>
<dbReference type="EMBL" id="RQTK01000644">
    <property type="protein sequence ID" value="RUS76679.1"/>
    <property type="molecule type" value="Genomic_DNA"/>
</dbReference>
<evidence type="ECO:0000313" key="4">
    <source>
        <dbReference type="Proteomes" id="UP000271974"/>
    </source>
</evidence>
<dbReference type="Pfam" id="PF12509">
    <property type="entry name" value="DUF3715"/>
    <property type="match status" value="1"/>
</dbReference>
<dbReference type="GO" id="GO:0007140">
    <property type="term" value="P:male meiotic nuclear division"/>
    <property type="evidence" value="ECO:0007669"/>
    <property type="project" value="InterPro"/>
</dbReference>
<dbReference type="STRING" id="188477.A0A3S0ZK64"/>
<dbReference type="AlphaFoldDB" id="A0A3S0ZK64"/>
<keyword evidence="4" id="KW-1185">Reference proteome</keyword>
<evidence type="ECO:0000259" key="2">
    <source>
        <dbReference type="Pfam" id="PF12509"/>
    </source>
</evidence>
<dbReference type="GO" id="GO:0005634">
    <property type="term" value="C:nucleus"/>
    <property type="evidence" value="ECO:0007669"/>
    <property type="project" value="TreeGrafter"/>
</dbReference>
<feature type="non-terminal residue" evidence="3">
    <location>
        <position position="629"/>
    </location>
</feature>
<name>A0A3S0ZK64_ELYCH</name>
<feature type="domain" description="TASOR pseudo-PARP" evidence="2">
    <location>
        <begin position="71"/>
        <end position="221"/>
    </location>
</feature>
<feature type="compositionally biased region" description="Polar residues" evidence="1">
    <location>
        <begin position="547"/>
        <end position="561"/>
    </location>
</feature>
<sequence>MADTASARIPKKRNKEGITKADINNRDIKNLLADVNKKCLDINFHKEFTVLEVYMLHNSELQAAYIKKRAEMKEDGRNNQSLTDQLGFLNITPNQRSILDRHGLTTRYMPYNRLGKGQFGVYLNRFFDVELKKAWLENRAEDVREVAVIKYFPGKCKPLNIGDIYSKTSFVEPTPNYDSHVSTTGPQMNECTFAQTAKADIYLYEYNDDCEPVKRPRQCLPHAIIKVKMNPVQEKVTAPLPLPAVLNMNSRTAVDSLVPTATSTGASLKQRPGEATTAQAASDLSQQIPSPFLKDRHIQREKKMKSKVVNQEYSRASSIYELDERKREEMRNSYLQRLTLAKATVEAEQSKDLRGLQLLQTTLQDQRDTHSNIAGEAVKGAKEHFEGSFPRVQLDDHRLALSASDDPPIQTNALQKLIAAQSVHLKAISSVQRQSSLPNAQEKTDVSVVNGGSSKRIDPRLGRLASKPVAATLSKPDPRLAQSSADEKQPSVTPYEPSGKPWPSPLTHNNPASLSKSALKSSSGTKKLTISDYKKLHKDKLTKKLPEQNSAQSSNIPTTKAQVLPMPITSMDRGKFPPKHAVPNQQVCGLENKMVPLPSFYKEYTPDEESPYQDVDFDQFQSPVKRPSP</sequence>
<dbReference type="PANTHER" id="PTHR22380">
    <property type="entry name" value="TESTIS-EXPRESSED PROTEIN 15"/>
    <property type="match status" value="1"/>
</dbReference>
<dbReference type="InterPro" id="IPR022188">
    <property type="entry name" value="TASOR_DUF3715"/>
</dbReference>
<evidence type="ECO:0000313" key="3">
    <source>
        <dbReference type="EMBL" id="RUS76679.1"/>
    </source>
</evidence>
<gene>
    <name evidence="3" type="ORF">EGW08_015569</name>
</gene>
<accession>A0A3S0ZK64</accession>
<feature type="region of interest" description="Disordered" evidence="1">
    <location>
        <begin position="432"/>
        <end position="583"/>
    </location>
</feature>
<dbReference type="GO" id="GO:0010569">
    <property type="term" value="P:regulation of double-strand break repair via homologous recombination"/>
    <property type="evidence" value="ECO:0007669"/>
    <property type="project" value="InterPro"/>
</dbReference>
<comment type="caution">
    <text evidence="3">The sequence shown here is derived from an EMBL/GenBank/DDBJ whole genome shotgun (WGS) entry which is preliminary data.</text>
</comment>
<proteinExistence type="predicted"/>
<evidence type="ECO:0000256" key="1">
    <source>
        <dbReference type="SAM" id="MobiDB-lite"/>
    </source>
</evidence>
<dbReference type="Gene3D" id="3.90.228.10">
    <property type="match status" value="1"/>
</dbReference>
<reference evidence="3 4" key="1">
    <citation type="submission" date="2019-01" db="EMBL/GenBank/DDBJ databases">
        <title>A draft genome assembly of the solar-powered sea slug Elysia chlorotica.</title>
        <authorList>
            <person name="Cai H."/>
            <person name="Li Q."/>
            <person name="Fang X."/>
            <person name="Li J."/>
            <person name="Curtis N.E."/>
            <person name="Altenburger A."/>
            <person name="Shibata T."/>
            <person name="Feng M."/>
            <person name="Maeda T."/>
            <person name="Schwartz J.A."/>
            <person name="Shigenobu S."/>
            <person name="Lundholm N."/>
            <person name="Nishiyama T."/>
            <person name="Yang H."/>
            <person name="Hasebe M."/>
            <person name="Li S."/>
            <person name="Pierce S.K."/>
            <person name="Wang J."/>
        </authorList>
    </citation>
    <scope>NUCLEOTIDE SEQUENCE [LARGE SCALE GENOMIC DNA]</scope>
    <source>
        <strain evidence="3">EC2010</strain>
        <tissue evidence="3">Whole organism of an adult</tissue>
    </source>
</reference>
<feature type="compositionally biased region" description="Polar residues" evidence="1">
    <location>
        <begin position="432"/>
        <end position="441"/>
    </location>
</feature>
<feature type="compositionally biased region" description="Low complexity" evidence="1">
    <location>
        <begin position="512"/>
        <end position="523"/>
    </location>
</feature>
<protein>
    <recommendedName>
        <fullName evidence="2">TASOR pseudo-PARP domain-containing protein</fullName>
    </recommendedName>
</protein>
<dbReference type="GO" id="GO:0007130">
    <property type="term" value="P:synaptonemal complex assembly"/>
    <property type="evidence" value="ECO:0007669"/>
    <property type="project" value="TreeGrafter"/>
</dbReference>
<feature type="region of interest" description="Disordered" evidence="1">
    <location>
        <begin position="601"/>
        <end position="629"/>
    </location>
</feature>